<dbReference type="Pfam" id="PF00188">
    <property type="entry name" value="CAP"/>
    <property type="match status" value="1"/>
</dbReference>
<dbReference type="Proteomes" id="UP000199754">
    <property type="component" value="Chromosome"/>
</dbReference>
<feature type="region of interest" description="Disordered" evidence="1">
    <location>
        <begin position="183"/>
        <end position="211"/>
    </location>
</feature>
<dbReference type="AlphaFoldDB" id="A0A221K4Y1"/>
<evidence type="ECO:0000259" key="3">
    <source>
        <dbReference type="Pfam" id="PF00188"/>
    </source>
</evidence>
<organism evidence="4 5">
    <name type="scientific">Pseudosulfitobacter pseudonitzschiae</name>
    <dbReference type="NCBI Taxonomy" id="1402135"/>
    <lineage>
        <taxon>Bacteria</taxon>
        <taxon>Pseudomonadati</taxon>
        <taxon>Pseudomonadota</taxon>
        <taxon>Alphaproteobacteria</taxon>
        <taxon>Rhodobacterales</taxon>
        <taxon>Roseobacteraceae</taxon>
        <taxon>Pseudosulfitobacter</taxon>
    </lineage>
</organism>
<reference evidence="4 5" key="1">
    <citation type="submission" date="2017-07" db="EMBL/GenBank/DDBJ databases">
        <title>Genome Sequence of Sulfitobacter pseudonitzschiae Strain SMR1 Isolated from a culture of the Diatom Skeletonema marinoi.</title>
        <authorList>
            <person name="Topel M."/>
            <person name="Pinder M.I.M."/>
            <person name="Johansson O.N."/>
            <person name="Kourtchenko O."/>
            <person name="Godhe A."/>
            <person name="Clarke A.K."/>
        </authorList>
    </citation>
    <scope>NUCLEOTIDE SEQUENCE [LARGE SCALE GENOMIC DNA]</scope>
    <source>
        <strain evidence="4 5">SMR1</strain>
    </source>
</reference>
<dbReference type="EMBL" id="CP022415">
    <property type="protein sequence ID" value="ASM73907.1"/>
    <property type="molecule type" value="Genomic_DNA"/>
</dbReference>
<keyword evidence="5" id="KW-1185">Reference proteome</keyword>
<proteinExistence type="predicted"/>
<sequence>MIRIISLLLAGLLVLSACAVPPSQPTMTSDGQSAPKLYRIRAGDTSKLQYRMLDSVNALRQAQGAAPVELNPQLNAAAATHSRDMSVQNRPWHFGSDGSSPIDRLQRVGYPGRLVGENISETYESELETLAAWMAQPDTRRTILARDASQMGFSWHQESNGKIWWTMVMGNPNSTAIVPQANPAASRRVPARVDQTTTSADDAAGIVETTE</sequence>
<dbReference type="KEGG" id="spse:SULPSESMR1_03130"/>
<keyword evidence="2" id="KW-0732">Signal</keyword>
<evidence type="ECO:0000313" key="4">
    <source>
        <dbReference type="EMBL" id="ASM73907.1"/>
    </source>
</evidence>
<evidence type="ECO:0000313" key="5">
    <source>
        <dbReference type="Proteomes" id="UP000199754"/>
    </source>
</evidence>
<name>A0A221K4Y1_9RHOB</name>
<feature type="domain" description="SCP" evidence="3">
    <location>
        <begin position="53"/>
        <end position="168"/>
    </location>
</feature>
<dbReference type="InterPro" id="IPR035940">
    <property type="entry name" value="CAP_sf"/>
</dbReference>
<dbReference type="InterPro" id="IPR014044">
    <property type="entry name" value="CAP_dom"/>
</dbReference>
<dbReference type="OrthoDB" id="7846629at2"/>
<dbReference type="CDD" id="cd05379">
    <property type="entry name" value="CAP_bacterial"/>
    <property type="match status" value="1"/>
</dbReference>
<feature type="chain" id="PRO_5012262362" evidence="2">
    <location>
        <begin position="20"/>
        <end position="211"/>
    </location>
</feature>
<dbReference type="Gene3D" id="3.40.33.10">
    <property type="entry name" value="CAP"/>
    <property type="match status" value="1"/>
</dbReference>
<accession>A0A221K4Y1</accession>
<evidence type="ECO:0000256" key="1">
    <source>
        <dbReference type="SAM" id="MobiDB-lite"/>
    </source>
</evidence>
<dbReference type="STRING" id="1402135.SAMN05444149_104128"/>
<dbReference type="SUPFAM" id="SSF55797">
    <property type="entry name" value="PR-1-like"/>
    <property type="match status" value="1"/>
</dbReference>
<protein>
    <submittedName>
        <fullName evidence="4">Cysteine-rich secretory protein family protein</fullName>
    </submittedName>
</protein>
<dbReference type="PROSITE" id="PS51257">
    <property type="entry name" value="PROKAR_LIPOPROTEIN"/>
    <property type="match status" value="1"/>
</dbReference>
<evidence type="ECO:0000256" key="2">
    <source>
        <dbReference type="SAM" id="SignalP"/>
    </source>
</evidence>
<dbReference type="eggNOG" id="COG2340">
    <property type="taxonomic scope" value="Bacteria"/>
</dbReference>
<feature type="signal peptide" evidence="2">
    <location>
        <begin position="1"/>
        <end position="19"/>
    </location>
</feature>
<gene>
    <name evidence="4" type="ORF">SULPSESMR1_03130</name>
</gene>
<dbReference type="PANTHER" id="PTHR31157:SF1">
    <property type="entry name" value="SCP DOMAIN-CONTAINING PROTEIN"/>
    <property type="match status" value="1"/>
</dbReference>
<dbReference type="PANTHER" id="PTHR31157">
    <property type="entry name" value="SCP DOMAIN-CONTAINING PROTEIN"/>
    <property type="match status" value="1"/>
</dbReference>